<keyword evidence="3" id="KW-1185">Reference proteome</keyword>
<gene>
    <name evidence="2" type="ORF">Ddye_009031</name>
</gene>
<feature type="transmembrane region" description="Helical" evidence="1">
    <location>
        <begin position="117"/>
        <end position="137"/>
    </location>
</feature>
<evidence type="ECO:0000313" key="2">
    <source>
        <dbReference type="EMBL" id="KAK2655979.1"/>
    </source>
</evidence>
<name>A0AAD9XAU8_9ROSI</name>
<keyword evidence="1" id="KW-0472">Membrane</keyword>
<evidence type="ECO:0000256" key="1">
    <source>
        <dbReference type="SAM" id="Phobius"/>
    </source>
</evidence>
<comment type="caution">
    <text evidence="2">The sequence shown here is derived from an EMBL/GenBank/DDBJ whole genome shotgun (WGS) entry which is preliminary data.</text>
</comment>
<dbReference type="AlphaFoldDB" id="A0AAD9XAU8"/>
<reference evidence="2" key="1">
    <citation type="journal article" date="2023" name="Plant J.">
        <title>Genome sequences and population genomics provide insights into the demographic history, inbreeding, and mutation load of two 'living fossil' tree species of Dipteronia.</title>
        <authorList>
            <person name="Feng Y."/>
            <person name="Comes H.P."/>
            <person name="Chen J."/>
            <person name="Zhu S."/>
            <person name="Lu R."/>
            <person name="Zhang X."/>
            <person name="Li P."/>
            <person name="Qiu J."/>
            <person name="Olsen K.M."/>
            <person name="Qiu Y."/>
        </authorList>
    </citation>
    <scope>NUCLEOTIDE SEQUENCE</scope>
    <source>
        <strain evidence="2">KIB01</strain>
    </source>
</reference>
<feature type="transmembrane region" description="Helical" evidence="1">
    <location>
        <begin position="79"/>
        <end position="97"/>
    </location>
</feature>
<proteinExistence type="predicted"/>
<sequence>MHRGAMHRGRLNDILERKLGCLERNVECRDVEIMMIDLNTITDPMKREFMSRQQFKIMAKQARQQDQGSQNPSGSSGSLVDGVLISVGLLLPTFATFLNHFCSFEQIKVEIGRLRTYFSFIAPLSYYVYLLLSYRWYSVKHTLPLFRNCREEFKDEQMVDVKSLDIRNFL</sequence>
<keyword evidence="1" id="KW-0812">Transmembrane</keyword>
<evidence type="ECO:0000313" key="3">
    <source>
        <dbReference type="Proteomes" id="UP001280121"/>
    </source>
</evidence>
<keyword evidence="1" id="KW-1133">Transmembrane helix</keyword>
<accession>A0AAD9XAU8</accession>
<dbReference type="Proteomes" id="UP001280121">
    <property type="component" value="Unassembled WGS sequence"/>
</dbReference>
<organism evidence="2 3">
    <name type="scientific">Dipteronia dyeriana</name>
    <dbReference type="NCBI Taxonomy" id="168575"/>
    <lineage>
        <taxon>Eukaryota</taxon>
        <taxon>Viridiplantae</taxon>
        <taxon>Streptophyta</taxon>
        <taxon>Embryophyta</taxon>
        <taxon>Tracheophyta</taxon>
        <taxon>Spermatophyta</taxon>
        <taxon>Magnoliopsida</taxon>
        <taxon>eudicotyledons</taxon>
        <taxon>Gunneridae</taxon>
        <taxon>Pentapetalae</taxon>
        <taxon>rosids</taxon>
        <taxon>malvids</taxon>
        <taxon>Sapindales</taxon>
        <taxon>Sapindaceae</taxon>
        <taxon>Hippocastanoideae</taxon>
        <taxon>Acereae</taxon>
        <taxon>Dipteronia</taxon>
    </lineage>
</organism>
<protein>
    <submittedName>
        <fullName evidence="2">Uncharacterized protein</fullName>
    </submittedName>
</protein>
<dbReference type="EMBL" id="JANJYI010000003">
    <property type="protein sequence ID" value="KAK2655979.1"/>
    <property type="molecule type" value="Genomic_DNA"/>
</dbReference>